<accession>A0A9K3JR59</accession>
<dbReference type="Proteomes" id="UP000215914">
    <property type="component" value="Unassembled WGS sequence"/>
</dbReference>
<keyword evidence="2" id="KW-1185">Reference proteome</keyword>
<proteinExistence type="predicted"/>
<evidence type="ECO:0000313" key="1">
    <source>
        <dbReference type="EMBL" id="KAF5819102.1"/>
    </source>
</evidence>
<dbReference type="EMBL" id="MNCJ02000317">
    <property type="protein sequence ID" value="KAF5819102.1"/>
    <property type="molecule type" value="Genomic_DNA"/>
</dbReference>
<gene>
    <name evidence="1" type="ORF">HanXRQr2_Chr02g0073801</name>
</gene>
<reference evidence="1" key="1">
    <citation type="journal article" date="2017" name="Nature">
        <title>The sunflower genome provides insights into oil metabolism, flowering and Asterid evolution.</title>
        <authorList>
            <person name="Badouin H."/>
            <person name="Gouzy J."/>
            <person name="Grassa C.J."/>
            <person name="Murat F."/>
            <person name="Staton S.E."/>
            <person name="Cottret L."/>
            <person name="Lelandais-Briere C."/>
            <person name="Owens G.L."/>
            <person name="Carrere S."/>
            <person name="Mayjonade B."/>
            <person name="Legrand L."/>
            <person name="Gill N."/>
            <person name="Kane N.C."/>
            <person name="Bowers J.E."/>
            <person name="Hubner S."/>
            <person name="Bellec A."/>
            <person name="Berard A."/>
            <person name="Berges H."/>
            <person name="Blanchet N."/>
            <person name="Boniface M.C."/>
            <person name="Brunel D."/>
            <person name="Catrice O."/>
            <person name="Chaidir N."/>
            <person name="Claudel C."/>
            <person name="Donnadieu C."/>
            <person name="Faraut T."/>
            <person name="Fievet G."/>
            <person name="Helmstetter N."/>
            <person name="King M."/>
            <person name="Knapp S.J."/>
            <person name="Lai Z."/>
            <person name="Le Paslier M.C."/>
            <person name="Lippi Y."/>
            <person name="Lorenzon L."/>
            <person name="Mandel J.R."/>
            <person name="Marage G."/>
            <person name="Marchand G."/>
            <person name="Marquand E."/>
            <person name="Bret-Mestries E."/>
            <person name="Morien E."/>
            <person name="Nambeesan S."/>
            <person name="Nguyen T."/>
            <person name="Pegot-Espagnet P."/>
            <person name="Pouilly N."/>
            <person name="Raftis F."/>
            <person name="Sallet E."/>
            <person name="Schiex T."/>
            <person name="Thomas J."/>
            <person name="Vandecasteele C."/>
            <person name="Vares D."/>
            <person name="Vear F."/>
            <person name="Vautrin S."/>
            <person name="Crespi M."/>
            <person name="Mangin B."/>
            <person name="Burke J.M."/>
            <person name="Salse J."/>
            <person name="Munos S."/>
            <person name="Vincourt P."/>
            <person name="Rieseberg L.H."/>
            <person name="Langlade N.B."/>
        </authorList>
    </citation>
    <scope>NUCLEOTIDE SEQUENCE</scope>
    <source>
        <tissue evidence="1">Leaves</tissue>
    </source>
</reference>
<organism evidence="1 2">
    <name type="scientific">Helianthus annuus</name>
    <name type="common">Common sunflower</name>
    <dbReference type="NCBI Taxonomy" id="4232"/>
    <lineage>
        <taxon>Eukaryota</taxon>
        <taxon>Viridiplantae</taxon>
        <taxon>Streptophyta</taxon>
        <taxon>Embryophyta</taxon>
        <taxon>Tracheophyta</taxon>
        <taxon>Spermatophyta</taxon>
        <taxon>Magnoliopsida</taxon>
        <taxon>eudicotyledons</taxon>
        <taxon>Gunneridae</taxon>
        <taxon>Pentapetalae</taxon>
        <taxon>asterids</taxon>
        <taxon>campanulids</taxon>
        <taxon>Asterales</taxon>
        <taxon>Asteraceae</taxon>
        <taxon>Asteroideae</taxon>
        <taxon>Heliantheae alliance</taxon>
        <taxon>Heliantheae</taxon>
        <taxon>Helianthus</taxon>
    </lineage>
</organism>
<name>A0A9K3JR59_HELAN</name>
<protein>
    <submittedName>
        <fullName evidence="1">Uncharacterized protein</fullName>
    </submittedName>
</protein>
<evidence type="ECO:0000313" key="2">
    <source>
        <dbReference type="Proteomes" id="UP000215914"/>
    </source>
</evidence>
<reference evidence="1" key="2">
    <citation type="submission" date="2020-06" db="EMBL/GenBank/DDBJ databases">
        <title>Helianthus annuus Genome sequencing and assembly Release 2.</title>
        <authorList>
            <person name="Gouzy J."/>
            <person name="Langlade N."/>
            <person name="Munos S."/>
        </authorList>
    </citation>
    <scope>NUCLEOTIDE SEQUENCE</scope>
    <source>
        <tissue evidence="1">Leaves</tissue>
    </source>
</reference>
<dbReference type="AlphaFoldDB" id="A0A9K3JR59"/>
<comment type="caution">
    <text evidence="1">The sequence shown here is derived from an EMBL/GenBank/DDBJ whole genome shotgun (WGS) entry which is preliminary data.</text>
</comment>
<dbReference type="Gramene" id="mRNA:HanXRQr2_Chr02g0073801">
    <property type="protein sequence ID" value="CDS:HanXRQr2_Chr02g0073801.1"/>
    <property type="gene ID" value="HanXRQr2_Chr02g0073801"/>
</dbReference>
<sequence length="127" mass="14670">MGIWAPIFFSSILLHFHERQLLYSFTNIASLSNQFCQNYSILSFLKCISNRKTLNVTYHSSYLQSITIFSIEHWQSKSMKEMWGCGAADLAGKTFSDLKIVLLVVATSVFFRSICLRLFKPNHGRDY</sequence>